<feature type="region of interest" description="Disordered" evidence="1">
    <location>
        <begin position="427"/>
        <end position="474"/>
    </location>
</feature>
<feature type="compositionally biased region" description="Low complexity" evidence="1">
    <location>
        <begin position="26"/>
        <end position="39"/>
    </location>
</feature>
<comment type="caution">
    <text evidence="2">The sequence shown here is derived from an EMBL/GenBank/DDBJ whole genome shotgun (WGS) entry which is preliminary data.</text>
</comment>
<dbReference type="EMBL" id="BDSP01000022">
    <property type="protein sequence ID" value="GAX10581.1"/>
    <property type="molecule type" value="Genomic_DNA"/>
</dbReference>
<dbReference type="InParanoid" id="A0A1Z5J9Z4"/>
<feature type="region of interest" description="Disordered" evidence="1">
    <location>
        <begin position="1592"/>
        <end position="1652"/>
    </location>
</feature>
<feature type="region of interest" description="Disordered" evidence="1">
    <location>
        <begin position="1165"/>
        <end position="1200"/>
    </location>
</feature>
<feature type="region of interest" description="Disordered" evidence="1">
    <location>
        <begin position="536"/>
        <end position="560"/>
    </location>
</feature>
<feature type="compositionally biased region" description="Basic and acidic residues" evidence="1">
    <location>
        <begin position="241"/>
        <end position="252"/>
    </location>
</feature>
<proteinExistence type="predicted"/>
<gene>
    <name evidence="2" type="ORF">FisN_14Lh080</name>
</gene>
<feature type="compositionally biased region" description="Pro residues" evidence="1">
    <location>
        <begin position="1563"/>
        <end position="1576"/>
    </location>
</feature>
<feature type="compositionally biased region" description="Polar residues" evidence="1">
    <location>
        <begin position="387"/>
        <end position="396"/>
    </location>
</feature>
<feature type="compositionally biased region" description="Low complexity" evidence="1">
    <location>
        <begin position="1594"/>
        <end position="1610"/>
    </location>
</feature>
<feature type="region of interest" description="Disordered" evidence="1">
    <location>
        <begin position="1371"/>
        <end position="1446"/>
    </location>
</feature>
<feature type="compositionally biased region" description="Low complexity" evidence="1">
    <location>
        <begin position="1631"/>
        <end position="1641"/>
    </location>
</feature>
<feature type="region of interest" description="Disordered" evidence="1">
    <location>
        <begin position="1"/>
        <end position="51"/>
    </location>
</feature>
<feature type="region of interest" description="Disordered" evidence="1">
    <location>
        <begin position="336"/>
        <end position="414"/>
    </location>
</feature>
<feature type="region of interest" description="Disordered" evidence="1">
    <location>
        <begin position="1489"/>
        <end position="1580"/>
    </location>
</feature>
<evidence type="ECO:0000256" key="1">
    <source>
        <dbReference type="SAM" id="MobiDB-lite"/>
    </source>
</evidence>
<sequence>MMKATKDRSVTFAVTEEKENPVDRISQQSASSSRLSQESARTDVSTSSDALDQIDQKINKLMNHLYRLEPPEGASSFETQEFQQLMGIASSAYSYSVARKKERPSYSGIIGARRRIDDERGMDTRSSLGNTTITTLEPIASQQPGYNTHEFTYETEDDATSIGSRSVGSRRKIHWGDASEEGDEASLFDVGTDRSIADSQDNYSKSSSKQKVPQKRVPSIARSKKDTAPRFAYKAKRKKHERECESRDDGVATDRSVADSLGHSSIQSDKKRLPHKKVPDIARSKKDSVLRSTYNTKRSDVMWEDDCFRDDAGAVDRSVEESRNQDWIHSFQERLPETKVPSIVPSKKDTIPHFASNGRLLEGKDKEEIRDEATGDESFSDSEKSHYSNPSSSLPLSQKKILSPGIPPSKKDTAPNFAYHGILSMSGGEEESKDDVAACDANSDTQSHYSNPSFDRPNSQESLFSPDNAQSKEDTASHFAYNVRLLESESEEDSKVDVMTKHGAVTAPQSFDSNPLHQKPHPHRKVLFQGFAQSKKETAPRFEQNTQLSNSSVSQQTEGIRSESSVFSKSCIAESSNYIAHRPLTSTKDQRSSVTKFEESLLATTNMFQQAPVQSLRAEVRRRMVDIDTCTGNRSHQLFLSQQTGPNSKNFCNEKVIDPSFTYQTRMPKDTQSQRRRILRSHSDLSSATFSARASDSSFGLVIPKSPTYDTAIGRRKEMLTSECLDVFGEPRQSQEKTSSFGISRSGKVNAPSLGDEIESYEKRNLPKRSIVRSRSDVSNARSSANYSDGSMMSEVIPRSSTYDSAASSRHKRILCQTLSNDFSHQTPEELARSQVKYVKNILHTMSTLESREEPRQVTSQCSVMGNEKKPRSRQEEAMQPEKFGVEMELKKTHFGPSRQGESSMKPEELFSEMELKSLKRLWVRSRRRVSDQAVSDSDDLLYSASLGTTPAQTLKEKQVHQPSSQDVPAQQDLHATENDQAISKNKAAEDCHDRSLATGSGLSIDVSDYMNGLWEQTLSASETGGSNYSKDSLSTLDFGIGQPTEETEEFRRTLNGVLRQFADENKDVSSTNNGKEEEMQWCPEKRTFVPSSGAAKDSGLPLKETLSASYEKRTRLDNISTPSALAEEAETKPRMDTSTLAFLEFAETWRRTRTPLAKQISTGIPSLINGDTESQSEANEVMGKREGTLKTSASSNASELSDFHSDNFFEALTKEALADANASRAVVEDVLKAESDCNKRYSFEQTDALISDYIEGLGWEMKLPSESSNAGDPLEDQGQHLSESNTLSFDISDPGPLRISHVNPANYFPGSLITKNIFRSGGCGSSFFTCDDQLEPSQQIQTSIDSSAVALPSTVKEVIVPKSPECFSTGASVVSSMKSDKARRSGDFSIGSSIDSEPTLGEPSSQDLPNESLHNNIREITTSSPIKRSPWQPKQPLNKPSSSYWKNLPQMSKLGSFDSTIVNEEVNTHGRPNPYVFRDRAIEDYSSAQGISSPDDAFFTPHQPAFQSKQETRNPQPTYQPVQQLFPVQLPPFPYHPSPTPPAKETQNQQPTIHPAHLPSPVQFPPIRYPSPTPPVQHERPVAQYQSPFQPYQQHANPSQQHQQQITHQPSPFLPHEHYVHPNQPEYYAPPQHQHSQLPHQEPPVRPGPSPLDPYTTLVPQSQQEPPPAMTTHQLQQTAINQSVAPLMTDPVATTVEAPLTTATTATTPIYHKAATKRRRKSHVSSNKSLMDEDETSLESSHRHTISFRTEVTDEDETFLTEDERAKSSQWWCSDFNLADWIPTFCSHS</sequence>
<feature type="compositionally biased region" description="Polar residues" evidence="1">
    <location>
        <begin position="1165"/>
        <end position="1179"/>
    </location>
</feature>
<feature type="compositionally biased region" description="Basic and acidic residues" evidence="1">
    <location>
        <begin position="361"/>
        <end position="373"/>
    </location>
</feature>
<dbReference type="Proteomes" id="UP000198406">
    <property type="component" value="Unassembled WGS sequence"/>
</dbReference>
<feature type="compositionally biased region" description="Polar residues" evidence="1">
    <location>
        <begin position="1190"/>
        <end position="1200"/>
    </location>
</feature>
<feature type="region of interest" description="Disordered" evidence="1">
    <location>
        <begin position="156"/>
        <end position="284"/>
    </location>
</feature>
<feature type="compositionally biased region" description="Polar residues" evidence="1">
    <location>
        <begin position="1506"/>
        <end position="1520"/>
    </location>
</feature>
<keyword evidence="3" id="KW-1185">Reference proteome</keyword>
<feature type="compositionally biased region" description="Polar residues" evidence="1">
    <location>
        <begin position="1403"/>
        <end position="1427"/>
    </location>
</feature>
<feature type="compositionally biased region" description="Polar residues" evidence="1">
    <location>
        <begin position="543"/>
        <end position="560"/>
    </location>
</feature>
<evidence type="ECO:0000313" key="3">
    <source>
        <dbReference type="Proteomes" id="UP000198406"/>
    </source>
</evidence>
<feature type="compositionally biased region" description="Low complexity" evidence="1">
    <location>
        <begin position="1388"/>
        <end position="1397"/>
    </location>
</feature>
<feature type="compositionally biased region" description="Polar residues" evidence="1">
    <location>
        <begin position="442"/>
        <end position="469"/>
    </location>
</feature>
<feature type="compositionally biased region" description="Polar residues" evidence="1">
    <location>
        <begin position="777"/>
        <end position="791"/>
    </location>
</feature>
<feature type="region of interest" description="Disordered" evidence="1">
    <location>
        <begin position="849"/>
        <end position="879"/>
    </location>
</feature>
<accession>A0A1Z5J9Z4</accession>
<evidence type="ECO:0000313" key="2">
    <source>
        <dbReference type="EMBL" id="GAX10581.1"/>
    </source>
</evidence>
<organism evidence="2 3">
    <name type="scientific">Fistulifera solaris</name>
    <name type="common">Oleaginous diatom</name>
    <dbReference type="NCBI Taxonomy" id="1519565"/>
    <lineage>
        <taxon>Eukaryota</taxon>
        <taxon>Sar</taxon>
        <taxon>Stramenopiles</taxon>
        <taxon>Ochrophyta</taxon>
        <taxon>Bacillariophyta</taxon>
        <taxon>Bacillariophyceae</taxon>
        <taxon>Bacillariophycidae</taxon>
        <taxon>Naviculales</taxon>
        <taxon>Naviculaceae</taxon>
        <taxon>Fistulifera</taxon>
    </lineage>
</organism>
<protein>
    <submittedName>
        <fullName evidence="2">Uncharacterized protein</fullName>
    </submittedName>
</protein>
<feature type="compositionally biased region" description="Pro residues" evidence="1">
    <location>
        <begin position="1530"/>
        <end position="1543"/>
    </location>
</feature>
<feature type="region of interest" description="Disordered" evidence="1">
    <location>
        <begin position="771"/>
        <end position="793"/>
    </location>
</feature>
<reference evidence="2 3" key="1">
    <citation type="journal article" date="2015" name="Plant Cell">
        <title>Oil accumulation by the oleaginous diatom Fistulifera solaris as revealed by the genome and transcriptome.</title>
        <authorList>
            <person name="Tanaka T."/>
            <person name="Maeda Y."/>
            <person name="Veluchamy A."/>
            <person name="Tanaka M."/>
            <person name="Abida H."/>
            <person name="Marechal E."/>
            <person name="Bowler C."/>
            <person name="Muto M."/>
            <person name="Sunaga Y."/>
            <person name="Tanaka M."/>
            <person name="Yoshino T."/>
            <person name="Taniguchi T."/>
            <person name="Fukuda Y."/>
            <person name="Nemoto M."/>
            <person name="Matsumoto M."/>
            <person name="Wong P.S."/>
            <person name="Aburatani S."/>
            <person name="Fujibuchi W."/>
        </authorList>
    </citation>
    <scope>NUCLEOTIDE SEQUENCE [LARGE SCALE GENOMIC DNA]</scope>
    <source>
        <strain evidence="2 3">JPCC DA0580</strain>
    </source>
</reference>
<feature type="region of interest" description="Disordered" evidence="1">
    <location>
        <begin position="1716"/>
        <end position="1745"/>
    </location>
</feature>
<feature type="compositionally biased region" description="Basic and acidic residues" evidence="1">
    <location>
        <begin position="867"/>
        <end position="877"/>
    </location>
</feature>
<name>A0A1Z5J9Z4_FISSO</name>
<feature type="compositionally biased region" description="Basic and acidic residues" evidence="1">
    <location>
        <begin position="1"/>
        <end position="22"/>
    </location>
</feature>
<feature type="compositionally biased region" description="Pro residues" evidence="1">
    <location>
        <begin position="1642"/>
        <end position="1652"/>
    </location>
</feature>